<sequence>MRLVGGNLRGRRLEAPAGRDIRPTSDRTREAIFNILAHADWAPEIEGAVVLDAFCGTGALGLEALSRGAKRAVFLDNGRESLDLVRRNVAALSVAGHCDIIRADATRPPRAQVACAFLFLDPPYAKGLAPTALTALRDRGWCAPDAVAVVEIGLEDPWEAPAFAEPLDDRAYGDTRVLFLRVG</sequence>
<dbReference type="EMBL" id="AVFL01000034">
    <property type="protein sequence ID" value="EWY36865.1"/>
    <property type="molecule type" value="Genomic_DNA"/>
</dbReference>
<name>W9GSJ1_9PROT</name>
<dbReference type="NCBIfam" id="TIGR00095">
    <property type="entry name" value="16S rRNA (guanine(966)-N(2))-methyltransferase RsmD"/>
    <property type="match status" value="1"/>
</dbReference>
<dbReference type="GO" id="GO:0031167">
    <property type="term" value="P:rRNA methylation"/>
    <property type="evidence" value="ECO:0007669"/>
    <property type="project" value="InterPro"/>
</dbReference>
<dbReference type="GO" id="GO:0008168">
    <property type="term" value="F:methyltransferase activity"/>
    <property type="evidence" value="ECO:0007669"/>
    <property type="project" value="UniProtKB-KW"/>
</dbReference>
<reference evidence="3 4" key="1">
    <citation type="submission" date="2013-08" db="EMBL/GenBank/DDBJ databases">
        <title>The genome sequence of Skermanella stibiiresistens.</title>
        <authorList>
            <person name="Zhu W."/>
            <person name="Wang G."/>
        </authorList>
    </citation>
    <scope>NUCLEOTIDE SEQUENCE [LARGE SCALE GENOMIC DNA]</scope>
    <source>
        <strain evidence="3 4">SB22</strain>
    </source>
</reference>
<dbReference type="STRING" id="1385369.N825_23090"/>
<evidence type="ECO:0000256" key="1">
    <source>
        <dbReference type="ARBA" id="ARBA00022603"/>
    </source>
</evidence>
<dbReference type="RefSeq" id="WP_037459866.1">
    <property type="nucleotide sequence ID" value="NZ_AVFL01000034.1"/>
</dbReference>
<dbReference type="OrthoDB" id="9803017at2"/>
<dbReference type="PATRIC" id="fig|1385369.3.peg.6094"/>
<dbReference type="InterPro" id="IPR004398">
    <property type="entry name" value="RNA_MeTrfase_RsmD"/>
</dbReference>
<dbReference type="PANTHER" id="PTHR43542">
    <property type="entry name" value="METHYLTRANSFERASE"/>
    <property type="match status" value="1"/>
</dbReference>
<keyword evidence="1 3" id="KW-0489">Methyltransferase</keyword>
<dbReference type="PANTHER" id="PTHR43542:SF1">
    <property type="entry name" value="METHYLTRANSFERASE"/>
    <property type="match status" value="1"/>
</dbReference>
<dbReference type="InterPro" id="IPR029063">
    <property type="entry name" value="SAM-dependent_MTases_sf"/>
</dbReference>
<evidence type="ECO:0000313" key="3">
    <source>
        <dbReference type="EMBL" id="EWY36865.1"/>
    </source>
</evidence>
<dbReference type="SUPFAM" id="SSF53335">
    <property type="entry name" value="S-adenosyl-L-methionine-dependent methyltransferases"/>
    <property type="match status" value="1"/>
</dbReference>
<dbReference type="PIRSF" id="PIRSF004553">
    <property type="entry name" value="CHP00095"/>
    <property type="match status" value="1"/>
</dbReference>
<dbReference type="Pfam" id="PF03602">
    <property type="entry name" value="Cons_hypoth95"/>
    <property type="match status" value="1"/>
</dbReference>
<keyword evidence="2 3" id="KW-0808">Transferase</keyword>
<evidence type="ECO:0000256" key="2">
    <source>
        <dbReference type="ARBA" id="ARBA00022679"/>
    </source>
</evidence>
<proteinExistence type="predicted"/>
<keyword evidence="4" id="KW-1185">Reference proteome</keyword>
<dbReference type="AlphaFoldDB" id="W9GSJ1"/>
<dbReference type="CDD" id="cd02440">
    <property type="entry name" value="AdoMet_MTases"/>
    <property type="match status" value="1"/>
</dbReference>
<comment type="caution">
    <text evidence="3">The sequence shown here is derived from an EMBL/GenBank/DDBJ whole genome shotgun (WGS) entry which is preliminary data.</text>
</comment>
<accession>W9GSJ1</accession>
<gene>
    <name evidence="3" type="ORF">N825_23090</name>
</gene>
<dbReference type="Proteomes" id="UP000019486">
    <property type="component" value="Unassembled WGS sequence"/>
</dbReference>
<protein>
    <submittedName>
        <fullName evidence="3">DNA methyltransferase</fullName>
    </submittedName>
</protein>
<evidence type="ECO:0000313" key="4">
    <source>
        <dbReference type="Proteomes" id="UP000019486"/>
    </source>
</evidence>
<dbReference type="Gene3D" id="3.40.50.150">
    <property type="entry name" value="Vaccinia Virus protein VP39"/>
    <property type="match status" value="1"/>
</dbReference>
<organism evidence="3 4">
    <name type="scientific">Skermanella stibiiresistens SB22</name>
    <dbReference type="NCBI Taxonomy" id="1385369"/>
    <lineage>
        <taxon>Bacteria</taxon>
        <taxon>Pseudomonadati</taxon>
        <taxon>Pseudomonadota</taxon>
        <taxon>Alphaproteobacteria</taxon>
        <taxon>Rhodospirillales</taxon>
        <taxon>Azospirillaceae</taxon>
        <taxon>Skermanella</taxon>
    </lineage>
</organism>